<evidence type="ECO:0000256" key="2">
    <source>
        <dbReference type="ARBA" id="ARBA00022679"/>
    </source>
</evidence>
<dbReference type="GO" id="GO:0004674">
    <property type="term" value="F:protein serine/threonine kinase activity"/>
    <property type="evidence" value="ECO:0007669"/>
    <property type="project" value="UniProtKB-KW"/>
</dbReference>
<proteinExistence type="predicted"/>
<protein>
    <recommendedName>
        <fullName evidence="7">Serine-threonine/tyrosine-protein kinase catalytic domain-containing protein</fullName>
    </recommendedName>
</protein>
<feature type="transmembrane region" description="Helical" evidence="6">
    <location>
        <begin position="90"/>
        <end position="113"/>
    </location>
</feature>
<evidence type="ECO:0000256" key="1">
    <source>
        <dbReference type="ARBA" id="ARBA00022527"/>
    </source>
</evidence>
<evidence type="ECO:0000313" key="9">
    <source>
        <dbReference type="Proteomes" id="UP001567538"/>
    </source>
</evidence>
<dbReference type="GO" id="GO:0005524">
    <property type="term" value="F:ATP binding"/>
    <property type="evidence" value="ECO:0007669"/>
    <property type="project" value="UniProtKB-KW"/>
</dbReference>
<keyword evidence="1" id="KW-0723">Serine/threonine-protein kinase</keyword>
<dbReference type="SUPFAM" id="SSF56112">
    <property type="entry name" value="Protein kinase-like (PK-like)"/>
    <property type="match status" value="1"/>
</dbReference>
<dbReference type="PANTHER" id="PTHR27002:SF181">
    <property type="entry name" value="RECEPTOR-LIKE SERINE_THREONINE-PROTEIN KINASE"/>
    <property type="match status" value="1"/>
</dbReference>
<dbReference type="InterPro" id="IPR011009">
    <property type="entry name" value="Kinase-like_dom_sf"/>
</dbReference>
<dbReference type="PANTHER" id="PTHR27002">
    <property type="entry name" value="RECEPTOR-LIKE SERINE/THREONINE-PROTEIN KINASE SD1-8"/>
    <property type="match status" value="1"/>
</dbReference>
<dbReference type="Proteomes" id="UP001567538">
    <property type="component" value="Unassembled WGS sequence"/>
</dbReference>
<dbReference type="AlphaFoldDB" id="A0ABD1I625"/>
<evidence type="ECO:0000259" key="7">
    <source>
        <dbReference type="Pfam" id="PF07714"/>
    </source>
</evidence>
<comment type="caution">
    <text evidence="8">The sequence shown here is derived from an EMBL/GenBank/DDBJ whole genome shotgun (WGS) entry which is preliminary data.</text>
</comment>
<evidence type="ECO:0000256" key="4">
    <source>
        <dbReference type="ARBA" id="ARBA00022777"/>
    </source>
</evidence>
<sequence length="273" mass="31078">MAVAAWQNLPPVNALTDLCPRNWGAGVKRIGWVDVLGGFRSTTEMMCSSSGCLFYYGDLLDIRTVSALGEDLYIRMSFVESESRRKKRAILIASFASVAGIVLCLVPITFLWLTSLVRGDLDLFTRACWKMNRKLHRNLVRLLGGCIEREENMLIYEYLPNSSLVVIIFDQTKSRLLNWEKRFNIINGIAKGILYLHQDSRCFGGNEIEAKTRRVVGTYGYMSLEYAIDWVFSIKSDVFSFSVPVLEIVSGKRNRGFCLEDHDLNLLGHAWRL</sequence>
<feature type="domain" description="Serine-threonine/tyrosine-protein kinase catalytic" evidence="7">
    <location>
        <begin position="124"/>
        <end position="199"/>
    </location>
</feature>
<dbReference type="EMBL" id="JBEAFC010000003">
    <property type="protein sequence ID" value="KAL1563807.1"/>
    <property type="molecule type" value="Genomic_DNA"/>
</dbReference>
<evidence type="ECO:0000256" key="5">
    <source>
        <dbReference type="ARBA" id="ARBA00022840"/>
    </source>
</evidence>
<keyword evidence="6" id="KW-1133">Transmembrane helix</keyword>
<dbReference type="Pfam" id="PF07714">
    <property type="entry name" value="PK_Tyr_Ser-Thr"/>
    <property type="match status" value="1"/>
</dbReference>
<keyword evidence="2" id="KW-0808">Transferase</keyword>
<evidence type="ECO:0000313" key="8">
    <source>
        <dbReference type="EMBL" id="KAL1563807.1"/>
    </source>
</evidence>
<gene>
    <name evidence="8" type="ORF">AAHA92_06231</name>
</gene>
<organism evidence="8 9">
    <name type="scientific">Salvia divinorum</name>
    <name type="common">Maria pastora</name>
    <name type="synonym">Diviner's sage</name>
    <dbReference type="NCBI Taxonomy" id="28513"/>
    <lineage>
        <taxon>Eukaryota</taxon>
        <taxon>Viridiplantae</taxon>
        <taxon>Streptophyta</taxon>
        <taxon>Embryophyta</taxon>
        <taxon>Tracheophyta</taxon>
        <taxon>Spermatophyta</taxon>
        <taxon>Magnoliopsida</taxon>
        <taxon>eudicotyledons</taxon>
        <taxon>Gunneridae</taxon>
        <taxon>Pentapetalae</taxon>
        <taxon>asterids</taxon>
        <taxon>lamiids</taxon>
        <taxon>Lamiales</taxon>
        <taxon>Lamiaceae</taxon>
        <taxon>Nepetoideae</taxon>
        <taxon>Mentheae</taxon>
        <taxon>Salviinae</taxon>
        <taxon>Salvia</taxon>
        <taxon>Salvia subgen. Calosphace</taxon>
    </lineage>
</organism>
<keyword evidence="9" id="KW-1185">Reference proteome</keyword>
<keyword evidence="5" id="KW-0067">ATP-binding</keyword>
<reference evidence="8 9" key="1">
    <citation type="submission" date="2024-06" db="EMBL/GenBank/DDBJ databases">
        <title>A chromosome level genome sequence of Diviner's sage (Salvia divinorum).</title>
        <authorList>
            <person name="Ford S.A."/>
            <person name="Ro D.-K."/>
            <person name="Ness R.W."/>
            <person name="Phillips M.A."/>
        </authorList>
    </citation>
    <scope>NUCLEOTIDE SEQUENCE [LARGE SCALE GENOMIC DNA]</scope>
    <source>
        <strain evidence="8">SAF-2024a</strain>
        <tissue evidence="8">Leaf</tissue>
    </source>
</reference>
<accession>A0ABD1I625</accession>
<name>A0ABD1I625_SALDI</name>
<keyword evidence="3" id="KW-0547">Nucleotide-binding</keyword>
<keyword evidence="6" id="KW-0472">Membrane</keyword>
<evidence type="ECO:0000256" key="3">
    <source>
        <dbReference type="ARBA" id="ARBA00022741"/>
    </source>
</evidence>
<dbReference type="Gene3D" id="1.10.510.10">
    <property type="entry name" value="Transferase(Phosphotransferase) domain 1"/>
    <property type="match status" value="2"/>
</dbReference>
<keyword evidence="4" id="KW-0418">Kinase</keyword>
<keyword evidence="6" id="KW-0812">Transmembrane</keyword>
<evidence type="ECO:0000256" key="6">
    <source>
        <dbReference type="SAM" id="Phobius"/>
    </source>
</evidence>
<dbReference type="InterPro" id="IPR001245">
    <property type="entry name" value="Ser-Thr/Tyr_kinase_cat_dom"/>
</dbReference>